<reference evidence="2" key="1">
    <citation type="submission" date="2012-02" db="EMBL/GenBank/DDBJ databases">
        <title>Complete sequence of Desulfitobacterium dichloroeliminans LMG P-21439.</title>
        <authorList>
            <person name="Lucas S."/>
            <person name="Han J."/>
            <person name="Lapidus A."/>
            <person name="Cheng J.-F."/>
            <person name="Goodwin L."/>
            <person name="Pitluck S."/>
            <person name="Peters L."/>
            <person name="Ovchinnikova G."/>
            <person name="Teshima H."/>
            <person name="Detter J.C."/>
            <person name="Han C."/>
            <person name="Tapia R."/>
            <person name="Land M."/>
            <person name="Hauser L."/>
            <person name="Kyrpides N."/>
            <person name="Ivanova N."/>
            <person name="Pagani I."/>
            <person name="Kruse T."/>
            <person name="de Vos W.M."/>
            <person name="Boon N."/>
            <person name="Smidt H."/>
            <person name="Woyke T."/>
        </authorList>
    </citation>
    <scope>NUCLEOTIDE SEQUENCE [LARGE SCALE GENOMIC DNA]</scope>
    <source>
        <strain evidence="2">LMG P-21439 / DCA1</strain>
    </source>
</reference>
<accession>L0FAK5</accession>
<dbReference type="STRING" id="871963.Desdi_2553"/>
<dbReference type="HOGENOM" id="CLU_176722_0_0_9"/>
<dbReference type="RefSeq" id="WP_015262944.1">
    <property type="nucleotide sequence ID" value="NC_019903.1"/>
</dbReference>
<gene>
    <name evidence="1" type="ordered locus">Desdi_2553</name>
</gene>
<name>L0FAK5_DESDL</name>
<sequence>MTKVTINPGICGFITKVEASSRDGEEVTLKVASDCEAVQKMMKELGDTFDAFELCLTKPGNGPLFGFASQHFPVHAACPVIAGIIKCAEAECQLALPRNSEIIFE</sequence>
<organism evidence="1 2">
    <name type="scientific">Desulfitobacterium dichloroeliminans (strain LMG P-21439 / DCA1)</name>
    <dbReference type="NCBI Taxonomy" id="871963"/>
    <lineage>
        <taxon>Bacteria</taxon>
        <taxon>Bacillati</taxon>
        <taxon>Bacillota</taxon>
        <taxon>Clostridia</taxon>
        <taxon>Eubacteriales</taxon>
        <taxon>Desulfitobacteriaceae</taxon>
        <taxon>Desulfitobacterium</taxon>
    </lineage>
</organism>
<dbReference type="OrthoDB" id="1807880at2"/>
<proteinExistence type="predicted"/>
<dbReference type="EMBL" id="CP003344">
    <property type="protein sequence ID" value="AGA69973.1"/>
    <property type="molecule type" value="Genomic_DNA"/>
</dbReference>
<evidence type="ECO:0000313" key="1">
    <source>
        <dbReference type="EMBL" id="AGA69973.1"/>
    </source>
</evidence>
<dbReference type="KEGG" id="ddl:Desdi_2553"/>
<protein>
    <submittedName>
        <fullName evidence="1">Uncharacterized protein</fullName>
    </submittedName>
</protein>
<dbReference type="Pfam" id="PF22263">
    <property type="entry name" value="DUF6951"/>
    <property type="match status" value="1"/>
</dbReference>
<dbReference type="eggNOG" id="ENOG50331XD">
    <property type="taxonomic scope" value="Bacteria"/>
</dbReference>
<keyword evidence="2" id="KW-1185">Reference proteome</keyword>
<dbReference type="AlphaFoldDB" id="L0FAK5"/>
<dbReference type="InterPro" id="IPR054227">
    <property type="entry name" value="DUF6951"/>
</dbReference>
<dbReference type="Proteomes" id="UP000010797">
    <property type="component" value="Chromosome"/>
</dbReference>
<evidence type="ECO:0000313" key="2">
    <source>
        <dbReference type="Proteomes" id="UP000010797"/>
    </source>
</evidence>